<reference evidence="2" key="1">
    <citation type="submission" date="2022-05" db="EMBL/GenBank/DDBJ databases">
        <authorList>
            <person name="Tuo L."/>
        </authorList>
    </citation>
    <scope>NUCLEOTIDE SEQUENCE</scope>
    <source>
        <strain evidence="2">BSK12Z-4</strain>
    </source>
</reference>
<comment type="caution">
    <text evidence="2">The sequence shown here is derived from an EMBL/GenBank/DDBJ whole genome shotgun (WGS) entry which is preliminary data.</text>
</comment>
<evidence type="ECO:0000313" key="3">
    <source>
        <dbReference type="Proteomes" id="UP001139485"/>
    </source>
</evidence>
<dbReference type="EMBL" id="JAMOIL010000008">
    <property type="protein sequence ID" value="MCM0620078.1"/>
    <property type="molecule type" value="Genomic_DNA"/>
</dbReference>
<gene>
    <name evidence="2" type="ORF">M8330_07190</name>
</gene>
<proteinExistence type="predicted"/>
<dbReference type="PANTHER" id="PTHR43283">
    <property type="entry name" value="BETA-LACTAMASE-RELATED"/>
    <property type="match status" value="1"/>
</dbReference>
<dbReference type="RefSeq" id="WP_250826761.1">
    <property type="nucleotide sequence ID" value="NZ_JAMOIL010000008.1"/>
</dbReference>
<dbReference type="Gene3D" id="3.40.710.10">
    <property type="entry name" value="DD-peptidase/beta-lactamase superfamily"/>
    <property type="match status" value="1"/>
</dbReference>
<dbReference type="InterPro" id="IPR012338">
    <property type="entry name" value="Beta-lactam/transpept-like"/>
</dbReference>
<dbReference type="Pfam" id="PF00144">
    <property type="entry name" value="Beta-lactamase"/>
    <property type="match status" value="1"/>
</dbReference>
<accession>A0A9X2IEI3</accession>
<organism evidence="2 3">
    <name type="scientific">Nocardioides bruguierae</name>
    <dbReference type="NCBI Taxonomy" id="2945102"/>
    <lineage>
        <taxon>Bacteria</taxon>
        <taxon>Bacillati</taxon>
        <taxon>Actinomycetota</taxon>
        <taxon>Actinomycetes</taxon>
        <taxon>Propionibacteriales</taxon>
        <taxon>Nocardioidaceae</taxon>
        <taxon>Nocardioides</taxon>
    </lineage>
</organism>
<dbReference type="PANTHER" id="PTHR43283:SF3">
    <property type="entry name" value="BETA-LACTAMASE FAMILY PROTEIN (AFU_ORTHOLOGUE AFUA_5G07500)"/>
    <property type="match status" value="1"/>
</dbReference>
<sequence length="376" mass="40601">MSAQHEVSDTLEIGSTLKPLTAVLALRALSSNGLSVDTPVCTVLGDSDVKLRSYLGSITFRDVLSHRSGLNADAFVDMGTDGSELQRYVNYVAHNVPILASPGELFSYSTLAYNVLGRAIEVLTGRRFTTLLRDMGFAVGLRESPLPLSALPSGAHALCTPAHFLRTMGTILDDPARIHPELVDPMIRLQQPNPTGAAAWALGAAIYPSGSLVVGHDGATLARFSVFRYDVRRRTGVFGSFAIDAPRQRIKEAIGQVLDVASGASIPDGPSTELGRLPLVGTYENWQYRRTLWWDDTQGTLFCESQPLRDLAVLAGRPSPFASPARLVRDDLLVTRNPVGEDMPLNVVVLGDGRKGLHDGRFMPRVDNTIRGSAAD</sequence>
<feature type="domain" description="Beta-lactamase-related" evidence="1">
    <location>
        <begin position="12"/>
        <end position="218"/>
    </location>
</feature>
<evidence type="ECO:0000313" key="2">
    <source>
        <dbReference type="EMBL" id="MCM0620078.1"/>
    </source>
</evidence>
<dbReference type="Proteomes" id="UP001139485">
    <property type="component" value="Unassembled WGS sequence"/>
</dbReference>
<dbReference type="InterPro" id="IPR001466">
    <property type="entry name" value="Beta-lactam-related"/>
</dbReference>
<name>A0A9X2IEI3_9ACTN</name>
<protein>
    <submittedName>
        <fullName evidence="2">Beta-lactamase family protein</fullName>
    </submittedName>
</protein>
<dbReference type="SUPFAM" id="SSF56601">
    <property type="entry name" value="beta-lactamase/transpeptidase-like"/>
    <property type="match status" value="1"/>
</dbReference>
<keyword evidence="3" id="KW-1185">Reference proteome</keyword>
<dbReference type="AlphaFoldDB" id="A0A9X2IEI3"/>
<dbReference type="InterPro" id="IPR050789">
    <property type="entry name" value="Diverse_Enzym_Activities"/>
</dbReference>
<evidence type="ECO:0000259" key="1">
    <source>
        <dbReference type="Pfam" id="PF00144"/>
    </source>
</evidence>